<accession>A0A1I5TUJ8</accession>
<sequence length="147" mass="16081">MKAYIFDAAAHLNARHASESDVQIPMLAVTEQDISAEPETIARALSTPDNPVQRICAVPVEIEGHVFYADADGATKDLEARVVPIDLARLRTSFGRRVVVFATDPEGNETDVKITPADILGVLDSATREHHEHLLRVGAYSADDEHR</sequence>
<dbReference type="Proteomes" id="UP000199356">
    <property type="component" value="Unassembled WGS sequence"/>
</dbReference>
<protein>
    <submittedName>
        <fullName evidence="1">Uncharacterized protein</fullName>
    </submittedName>
</protein>
<reference evidence="1 2" key="1">
    <citation type="submission" date="2016-10" db="EMBL/GenBank/DDBJ databases">
        <authorList>
            <person name="de Groot N.N."/>
        </authorList>
    </citation>
    <scope>NUCLEOTIDE SEQUENCE [LARGE SCALE GENOMIC DNA]</scope>
    <source>
        <strain evidence="1 2">DSM 19547</strain>
    </source>
</reference>
<dbReference type="RefSeq" id="WP_093424160.1">
    <property type="nucleotide sequence ID" value="NZ_FOXA01000015.1"/>
</dbReference>
<evidence type="ECO:0000313" key="1">
    <source>
        <dbReference type="EMBL" id="SFP86277.1"/>
    </source>
</evidence>
<organism evidence="1 2">
    <name type="scientific">Tranquillimonas alkanivorans</name>
    <dbReference type="NCBI Taxonomy" id="441119"/>
    <lineage>
        <taxon>Bacteria</taxon>
        <taxon>Pseudomonadati</taxon>
        <taxon>Pseudomonadota</taxon>
        <taxon>Alphaproteobacteria</taxon>
        <taxon>Rhodobacterales</taxon>
        <taxon>Roseobacteraceae</taxon>
        <taxon>Tranquillimonas</taxon>
    </lineage>
</organism>
<proteinExistence type="predicted"/>
<dbReference type="AlphaFoldDB" id="A0A1I5TUJ8"/>
<keyword evidence="2" id="KW-1185">Reference proteome</keyword>
<dbReference type="EMBL" id="FOXA01000015">
    <property type="protein sequence ID" value="SFP86277.1"/>
    <property type="molecule type" value="Genomic_DNA"/>
</dbReference>
<evidence type="ECO:0000313" key="2">
    <source>
        <dbReference type="Proteomes" id="UP000199356"/>
    </source>
</evidence>
<name>A0A1I5TUJ8_9RHOB</name>
<dbReference type="STRING" id="441119.SAMN04488047_11516"/>
<gene>
    <name evidence="1" type="ORF">SAMN04488047_11516</name>
</gene>